<sequence>MTALKLEIKQLLIDALNLEDLTLADIGDDTPLFDTDGIGLDSIDALEIGIALRKKYQLQIETTDSRMREHFRSVSTLADWVTSQLNASPES</sequence>
<dbReference type="EMBL" id="AP018150">
    <property type="protein sequence ID" value="BBE09347.1"/>
    <property type="molecule type" value="Genomic_DNA"/>
</dbReference>
<dbReference type="InterPro" id="IPR009081">
    <property type="entry name" value="PP-bd_ACP"/>
</dbReference>
<dbReference type="SUPFAM" id="SSF47336">
    <property type="entry name" value="ACP-like"/>
    <property type="match status" value="1"/>
</dbReference>
<dbReference type="PROSITE" id="PS50075">
    <property type="entry name" value="CARRIER"/>
    <property type="match status" value="1"/>
</dbReference>
<proteinExistence type="predicted"/>
<keyword evidence="2" id="KW-1185">Reference proteome</keyword>
<dbReference type="Pfam" id="PF00550">
    <property type="entry name" value="PP-binding"/>
    <property type="match status" value="1"/>
</dbReference>
<dbReference type="NCBIfam" id="NF006617">
    <property type="entry name" value="PRK09184.1"/>
    <property type="match status" value="1"/>
</dbReference>
<evidence type="ECO:0000313" key="2">
    <source>
        <dbReference type="Proteomes" id="UP000282597"/>
    </source>
</evidence>
<organism evidence="1 2">
    <name type="scientific">Mycoavidus cysteinexigens</name>
    <dbReference type="NCBI Taxonomy" id="1553431"/>
    <lineage>
        <taxon>Bacteria</taxon>
        <taxon>Pseudomonadati</taxon>
        <taxon>Pseudomonadota</taxon>
        <taxon>Betaproteobacteria</taxon>
        <taxon>Burkholderiales</taxon>
        <taxon>Burkholderiaceae</taxon>
        <taxon>Mycoavidus</taxon>
    </lineage>
</organism>
<accession>A0A2Z6EV62</accession>
<evidence type="ECO:0000313" key="1">
    <source>
        <dbReference type="EMBL" id="BBE09347.1"/>
    </source>
</evidence>
<dbReference type="AlphaFoldDB" id="A0A2Z6EV62"/>
<dbReference type="KEGG" id="mcys:MCB1EB_1186"/>
<dbReference type="InterPro" id="IPR036736">
    <property type="entry name" value="ACP-like_sf"/>
</dbReference>
<dbReference type="Gene3D" id="1.10.1200.10">
    <property type="entry name" value="ACP-like"/>
    <property type="match status" value="1"/>
</dbReference>
<gene>
    <name evidence="1" type="ORF">MCB1EB_1186</name>
</gene>
<protein>
    <submittedName>
        <fullName evidence="1">Acyl carrier protein</fullName>
    </submittedName>
</protein>
<dbReference type="Proteomes" id="UP000282597">
    <property type="component" value="Chromosome"/>
</dbReference>
<dbReference type="RefSeq" id="WP_045362101.1">
    <property type="nucleotide sequence ID" value="NZ_AP018150.1"/>
</dbReference>
<reference evidence="1 2" key="1">
    <citation type="journal article" date="2018" name="Microbes Environ.">
        <title>Comparative Genomic Insights into Endofungal Lifestyles of Two Bacterial Endosymbionts, Mycoavidus cysteinexigens and Burkholderia rhizoxinica.</title>
        <authorList>
            <person name="Sharmin D."/>
            <person name="Guo Y."/>
            <person name="Nishizawa T."/>
            <person name="Ohshima S."/>
            <person name="Sato Y."/>
            <person name="Takashima Y."/>
            <person name="Narisawa K."/>
            <person name="Ohta H."/>
        </authorList>
    </citation>
    <scope>NUCLEOTIDE SEQUENCE [LARGE SCALE GENOMIC DNA]</scope>
    <source>
        <strain evidence="1 2">B1-EB</strain>
    </source>
</reference>
<name>A0A2Z6EV62_9BURK</name>